<comment type="similarity">
    <text evidence="7">Belongs to the TonB-dependent receptor family.</text>
</comment>
<dbReference type="Pfam" id="PF07715">
    <property type="entry name" value="Plug"/>
    <property type="match status" value="1"/>
</dbReference>
<accession>A0A4Q7N398</accession>
<evidence type="ECO:0000313" key="10">
    <source>
        <dbReference type="Proteomes" id="UP000293874"/>
    </source>
</evidence>
<dbReference type="InterPro" id="IPR036942">
    <property type="entry name" value="Beta-barrel_TonB_sf"/>
</dbReference>
<keyword evidence="6 7" id="KW-0998">Cell outer membrane</keyword>
<organism evidence="9 10">
    <name type="scientific">Pseudobacter ginsenosidimutans</name>
    <dbReference type="NCBI Taxonomy" id="661488"/>
    <lineage>
        <taxon>Bacteria</taxon>
        <taxon>Pseudomonadati</taxon>
        <taxon>Bacteroidota</taxon>
        <taxon>Chitinophagia</taxon>
        <taxon>Chitinophagales</taxon>
        <taxon>Chitinophagaceae</taxon>
        <taxon>Pseudobacter</taxon>
    </lineage>
</organism>
<dbReference type="InterPro" id="IPR008969">
    <property type="entry name" value="CarboxyPept-like_regulatory"/>
</dbReference>
<keyword evidence="2 7" id="KW-0813">Transport</keyword>
<comment type="caution">
    <text evidence="9">The sequence shown here is derived from an EMBL/GenBank/DDBJ whole genome shotgun (WGS) entry which is preliminary data.</text>
</comment>
<evidence type="ECO:0000313" key="9">
    <source>
        <dbReference type="EMBL" id="RZS74778.1"/>
    </source>
</evidence>
<comment type="subcellular location">
    <subcellularLocation>
        <location evidence="1 7">Cell outer membrane</location>
        <topology evidence="1 7">Multi-pass membrane protein</topology>
    </subcellularLocation>
</comment>
<dbReference type="NCBIfam" id="TIGR04057">
    <property type="entry name" value="SusC_RagA_signa"/>
    <property type="match status" value="1"/>
</dbReference>
<evidence type="ECO:0000256" key="4">
    <source>
        <dbReference type="ARBA" id="ARBA00022692"/>
    </source>
</evidence>
<keyword evidence="5 7" id="KW-0472">Membrane</keyword>
<evidence type="ECO:0000256" key="1">
    <source>
        <dbReference type="ARBA" id="ARBA00004571"/>
    </source>
</evidence>
<dbReference type="InterPro" id="IPR023997">
    <property type="entry name" value="TonB-dep_OMP_SusC/RagA_CS"/>
</dbReference>
<evidence type="ECO:0000256" key="5">
    <source>
        <dbReference type="ARBA" id="ARBA00023136"/>
    </source>
</evidence>
<keyword evidence="3 7" id="KW-1134">Transmembrane beta strand</keyword>
<sequence>MFLTQLLRIMRMTAILLLAVGLHVSGKTVSQTITFSGKDATLREVFTAVRSQTSFGIIYNKSWLGNTRSLTINAVNMPLRQFLEEVFATQPLEFSIIGKMVIVKKKPPKTDSIIHQLFSHPPVNIRGRITNEKGEPVMASVQVKGSNKGTTTDSNGEFELSDVDDQATLIITGVSIESFETKVYGKSELNLVGKTKITESETVTVVSTGYQKIPIERATGSFAQVNNELLNRSVSTNILGRLKGVANGVFFPNSGLPFTQHQAAMASTNPLNRNLGIRVRGESSMAENLQLSKDPLIVLDNFPYEGDLGNINPNNIESITILKDASASAIWGARAGNGVIVITSKKGALDQPMKVSATANLTLGNRPDLSYNRSFLPASSFIEAEEYLFSKGYYDASLNNSFSWPAITPSVEIMALRRSGAITEEDAAAQLNALKQQDNRDDFKQYLYRRSVAQQYSVEMRGGSRNLAYAFSGGFDKNTSNLQGLGLNRLALTSFMSYVPVKGLEFNVGMNYGVNRTENNNIPDISYVSTYPYARLVNDQGKPVPVVKDYRTQFVENAAALGFLNWQYVPLDELNFMDRYSRNENILLKAGIKYSFTSFLSADIQFQSEQQKINNNNYRSQESYEARNLVNRFAIRNATTGTFTYQVPRGGLLDLSQADWSANNLRAQLNFDRKFHKDHAVTAIAGIELRELKTSGHNVKLYGYDEERGTSATNINYSMSLPVNPSGAAYIEAPEANIYGMLNRFISFYGNAAWSYKSRYVLTLSGRRDGSNIFGAATNNKFSPLWSAGMSWELSREPFYQSPLLPYLRLRTSYGYSGNVYQRAAYTTGTFLVSPLTGATSIFDLTAPNPQLTWEKIRTFNMGMDFSFKGDHFGGSIEWFRKDGLDLIQAQPIAPTIGFREFFGNSASTRTYGIDIQLKGKIHLGALTWQPTLIVNTIRDKVVEYDRTKLNIQGTSPAAIGIPGKPLYSIFSYQWAGLDPQTGDPQGYLNGKVSKDYTAIANNNHPDSLVFNGTSRPQLFGAFRNDFHWKSFSLSFNIVYKLGYYFRASTGSLNYADIVSSGPGRHSDFDKRWQQPGDELQTQVPSLVYPSNAQRNNFYRYSEVLVNKADHIRLEDLRISYTLPNKNRKRKLFESAQLYLYGSNLGIIWRANKLGVDPDITETLGSSILPAPFTLSAGFRVSL</sequence>
<dbReference type="EMBL" id="SGXA01000001">
    <property type="protein sequence ID" value="RZS74778.1"/>
    <property type="molecule type" value="Genomic_DNA"/>
</dbReference>
<keyword evidence="10" id="KW-1185">Reference proteome</keyword>
<reference evidence="9 10" key="1">
    <citation type="submission" date="2019-02" db="EMBL/GenBank/DDBJ databases">
        <title>Genomic Encyclopedia of Type Strains, Phase IV (KMG-IV): sequencing the most valuable type-strain genomes for metagenomic binning, comparative biology and taxonomic classification.</title>
        <authorList>
            <person name="Goeker M."/>
        </authorList>
    </citation>
    <scope>NUCLEOTIDE SEQUENCE [LARGE SCALE GENOMIC DNA]</scope>
    <source>
        <strain evidence="9 10">DSM 18116</strain>
    </source>
</reference>
<dbReference type="Pfam" id="PF13715">
    <property type="entry name" value="CarbopepD_reg_2"/>
    <property type="match status" value="1"/>
</dbReference>
<dbReference type="GO" id="GO:0009279">
    <property type="term" value="C:cell outer membrane"/>
    <property type="evidence" value="ECO:0007669"/>
    <property type="project" value="UniProtKB-SubCell"/>
</dbReference>
<evidence type="ECO:0000259" key="8">
    <source>
        <dbReference type="Pfam" id="PF07715"/>
    </source>
</evidence>
<dbReference type="AlphaFoldDB" id="A0A4Q7N398"/>
<gene>
    <name evidence="9" type="ORF">EV199_0629</name>
</gene>
<evidence type="ECO:0000256" key="3">
    <source>
        <dbReference type="ARBA" id="ARBA00022452"/>
    </source>
</evidence>
<dbReference type="InterPro" id="IPR039426">
    <property type="entry name" value="TonB-dep_rcpt-like"/>
</dbReference>
<evidence type="ECO:0000256" key="7">
    <source>
        <dbReference type="PROSITE-ProRule" id="PRU01360"/>
    </source>
</evidence>
<name>A0A4Q7N398_9BACT</name>
<dbReference type="SUPFAM" id="SSF56935">
    <property type="entry name" value="Porins"/>
    <property type="match status" value="1"/>
</dbReference>
<evidence type="ECO:0000256" key="6">
    <source>
        <dbReference type="ARBA" id="ARBA00023237"/>
    </source>
</evidence>
<dbReference type="Gene3D" id="2.40.170.20">
    <property type="entry name" value="TonB-dependent receptor, beta-barrel domain"/>
    <property type="match status" value="1"/>
</dbReference>
<dbReference type="PROSITE" id="PS52016">
    <property type="entry name" value="TONB_DEPENDENT_REC_3"/>
    <property type="match status" value="1"/>
</dbReference>
<dbReference type="Gene3D" id="2.170.130.10">
    <property type="entry name" value="TonB-dependent receptor, plug domain"/>
    <property type="match status" value="1"/>
</dbReference>
<dbReference type="SUPFAM" id="SSF49464">
    <property type="entry name" value="Carboxypeptidase regulatory domain-like"/>
    <property type="match status" value="1"/>
</dbReference>
<protein>
    <submittedName>
        <fullName evidence="9">TonB-linked SusC/RagA family outer membrane protein</fullName>
    </submittedName>
</protein>
<evidence type="ECO:0000256" key="2">
    <source>
        <dbReference type="ARBA" id="ARBA00022448"/>
    </source>
</evidence>
<dbReference type="InterPro" id="IPR023996">
    <property type="entry name" value="TonB-dep_OMP_SusC/RagA"/>
</dbReference>
<dbReference type="InterPro" id="IPR037066">
    <property type="entry name" value="Plug_dom_sf"/>
</dbReference>
<proteinExistence type="inferred from homology"/>
<dbReference type="InterPro" id="IPR012910">
    <property type="entry name" value="Plug_dom"/>
</dbReference>
<keyword evidence="4 7" id="KW-0812">Transmembrane</keyword>
<dbReference type="Proteomes" id="UP000293874">
    <property type="component" value="Unassembled WGS sequence"/>
</dbReference>
<feature type="domain" description="TonB-dependent receptor plug" evidence="8">
    <location>
        <begin position="217"/>
        <end position="339"/>
    </location>
</feature>
<dbReference type="NCBIfam" id="TIGR04056">
    <property type="entry name" value="OMP_RagA_SusC"/>
    <property type="match status" value="1"/>
</dbReference>